<sequence length="67" mass="7319">MRSAEPARPLSFAILLEEVDNPGGGFESMICGLGHSGEEEIKPRPVVQGYATLQPERQDVNPRQILS</sequence>
<dbReference type="AlphaFoldDB" id="A0A7S8HAM9"/>
<accession>A0A7S8HAM9</accession>
<keyword evidence="2" id="KW-1185">Reference proteome</keyword>
<dbReference type="Proteomes" id="UP000593594">
    <property type="component" value="Chromosome"/>
</dbReference>
<protein>
    <submittedName>
        <fullName evidence="1">Uncharacterized protein</fullName>
    </submittedName>
</protein>
<evidence type="ECO:0000313" key="1">
    <source>
        <dbReference type="EMBL" id="QPC41263.1"/>
    </source>
</evidence>
<gene>
    <name evidence="1" type="ORF">HW532_02765</name>
</gene>
<proteinExistence type="predicted"/>
<organism evidence="1 2">
    <name type="scientific">Kaustia mangrovi</name>
    <dbReference type="NCBI Taxonomy" id="2593653"/>
    <lineage>
        <taxon>Bacteria</taxon>
        <taxon>Pseudomonadati</taxon>
        <taxon>Pseudomonadota</taxon>
        <taxon>Alphaproteobacteria</taxon>
        <taxon>Hyphomicrobiales</taxon>
        <taxon>Parvibaculaceae</taxon>
        <taxon>Kaustia</taxon>
    </lineage>
</organism>
<dbReference type="EMBL" id="CP058214">
    <property type="protein sequence ID" value="QPC41263.1"/>
    <property type="molecule type" value="Genomic_DNA"/>
</dbReference>
<reference evidence="1 2" key="1">
    <citation type="submission" date="2020-06" db="EMBL/GenBank/DDBJ databases">
        <title>Genome sequence of 2 isolates from Red Sea Mangroves.</title>
        <authorList>
            <person name="Sefrji F."/>
            <person name="Michoud G."/>
            <person name="Merlino G."/>
            <person name="Daffonchio D."/>
        </authorList>
    </citation>
    <scope>NUCLEOTIDE SEQUENCE [LARGE SCALE GENOMIC DNA]</scope>
    <source>
        <strain evidence="1 2">R1DC25</strain>
    </source>
</reference>
<name>A0A7S8HAM9_9HYPH</name>
<dbReference type="KEGG" id="kmn:HW532_02765"/>
<evidence type="ECO:0000313" key="2">
    <source>
        <dbReference type="Proteomes" id="UP000593594"/>
    </source>
</evidence>